<dbReference type="Gene3D" id="3.60.40.10">
    <property type="entry name" value="PPM-type phosphatase domain"/>
    <property type="match status" value="1"/>
</dbReference>
<dbReference type="PROSITE" id="PS51746">
    <property type="entry name" value="PPM_2"/>
    <property type="match status" value="1"/>
</dbReference>
<dbReference type="Pfam" id="PF13672">
    <property type="entry name" value="PP2C_2"/>
    <property type="match status" value="1"/>
</dbReference>
<dbReference type="Proteomes" id="UP000061809">
    <property type="component" value="Chromosome"/>
</dbReference>
<feature type="domain" description="PPM-type phosphatase" evidence="1">
    <location>
        <begin position="2"/>
        <end position="224"/>
    </location>
</feature>
<organism evidence="2 3">
    <name type="scientific">Bacteroides cellulosilyticus</name>
    <dbReference type="NCBI Taxonomy" id="246787"/>
    <lineage>
        <taxon>Bacteria</taxon>
        <taxon>Pseudomonadati</taxon>
        <taxon>Bacteroidota</taxon>
        <taxon>Bacteroidia</taxon>
        <taxon>Bacteroidales</taxon>
        <taxon>Bacteroidaceae</taxon>
        <taxon>Bacteroides</taxon>
    </lineage>
</organism>
<accession>A0A0N7IEJ2</accession>
<dbReference type="KEGG" id="bcel:BcellWH2_00279"/>
<gene>
    <name evidence="2" type="primary">pstP</name>
    <name evidence="2" type="ORF">BcellWH2_00279</name>
</gene>
<dbReference type="EMBL" id="CP012801">
    <property type="protein sequence ID" value="ALJ57555.1"/>
    <property type="molecule type" value="Genomic_DNA"/>
</dbReference>
<dbReference type="PANTHER" id="PTHR47992">
    <property type="entry name" value="PROTEIN PHOSPHATASE"/>
    <property type="match status" value="1"/>
</dbReference>
<evidence type="ECO:0000313" key="3">
    <source>
        <dbReference type="Proteomes" id="UP000061809"/>
    </source>
</evidence>
<proteinExistence type="predicted"/>
<dbReference type="InterPro" id="IPR001932">
    <property type="entry name" value="PPM-type_phosphatase-like_dom"/>
</dbReference>
<dbReference type="SMART" id="SM00332">
    <property type="entry name" value="PP2Cc"/>
    <property type="match status" value="1"/>
</dbReference>
<reference evidence="2 3" key="1">
    <citation type="journal article" date="2015" name="Science">
        <title>Genetic determinants of in vivo fitness and diet responsiveness in multiple human gut Bacteroides.</title>
        <authorList>
            <person name="Wu M."/>
            <person name="McNulty N.P."/>
            <person name="Rodionov D.A."/>
            <person name="Khoroshkin M.S."/>
            <person name="Griffin N.W."/>
            <person name="Cheng J."/>
            <person name="Latreille P."/>
            <person name="Kerstetter R.A."/>
            <person name="Terrapon N."/>
            <person name="Henrissat B."/>
            <person name="Osterman A.L."/>
            <person name="Gordon J.I."/>
        </authorList>
    </citation>
    <scope>NUCLEOTIDE SEQUENCE [LARGE SCALE GENOMIC DNA]</scope>
    <source>
        <strain evidence="2 3">WH2</strain>
    </source>
</reference>
<dbReference type="InterPro" id="IPR015655">
    <property type="entry name" value="PP2C"/>
</dbReference>
<dbReference type="SMART" id="SM00331">
    <property type="entry name" value="PP2C_SIG"/>
    <property type="match status" value="1"/>
</dbReference>
<evidence type="ECO:0000313" key="2">
    <source>
        <dbReference type="EMBL" id="ALJ57555.1"/>
    </source>
</evidence>
<dbReference type="PATRIC" id="fig|246787.4.peg.291"/>
<sequence length="224" mass="24705">MKIKYATISECGRRSNNEDAFDVMDYGNRWIGIVCDGLGGHPMGEVASASVVESVARYFAQNEKKDAEKAIKEACEAASKDLDTKADQLNRVNMGTTLVMACIDGNVATITHIGDSRCYVIRRNGELVYQTRDHTKLSFGLEVLDKCFIAYTGNIAIPEIVQIEIEAGDRILLCSDGLYKSIAPEILKARMVDNKSPQVILDTFAFLCEKNGDDNYTGIFAIIE</sequence>
<evidence type="ECO:0000259" key="1">
    <source>
        <dbReference type="PROSITE" id="PS51746"/>
    </source>
</evidence>
<dbReference type="GO" id="GO:0004722">
    <property type="term" value="F:protein serine/threonine phosphatase activity"/>
    <property type="evidence" value="ECO:0007669"/>
    <property type="project" value="UniProtKB-EC"/>
</dbReference>
<protein>
    <submittedName>
        <fullName evidence="2">PP2C-family Ser/Thr phosphatase</fullName>
        <ecNumber evidence="2">3.1.3.16</ecNumber>
    </submittedName>
</protein>
<keyword evidence="2" id="KW-0378">Hydrolase</keyword>
<dbReference type="AlphaFoldDB" id="A0A0N7IEJ2"/>
<dbReference type="RefSeq" id="WP_033160468.1">
    <property type="nucleotide sequence ID" value="NZ_CP012801.1"/>
</dbReference>
<dbReference type="InterPro" id="IPR036457">
    <property type="entry name" value="PPM-type-like_dom_sf"/>
</dbReference>
<name>A0A0N7IEJ2_9BACE</name>
<dbReference type="EC" id="3.1.3.16" evidence="2"/>
<dbReference type="SUPFAM" id="SSF81606">
    <property type="entry name" value="PP2C-like"/>
    <property type="match status" value="1"/>
</dbReference>
<dbReference type="CDD" id="cd00143">
    <property type="entry name" value="PP2Cc"/>
    <property type="match status" value="1"/>
</dbReference>